<reference evidence="3 4" key="2">
    <citation type="submission" date="2024-01" db="EMBL/GenBank/DDBJ databases">
        <title>Comparative genomics of Cryptococcus and Kwoniella reveals pathogenesis evolution and contrasting modes of karyotype evolution via chromosome fusion or intercentromeric recombination.</title>
        <authorList>
            <person name="Coelho M.A."/>
            <person name="David-Palma M."/>
            <person name="Shea T."/>
            <person name="Bowers K."/>
            <person name="Mcginley-Smith S."/>
            <person name="Mohammad A.W."/>
            <person name="Gnirke A."/>
            <person name="Yurkov A.M."/>
            <person name="Nowrousian M."/>
            <person name="Sun S."/>
            <person name="Cuomo C.A."/>
            <person name="Heitman J."/>
        </authorList>
    </citation>
    <scope>NUCLEOTIDE SEQUENCE [LARGE SCALE GENOMIC DNA]</scope>
    <source>
        <strain evidence="3 4">IND107</strain>
    </source>
</reference>
<organism evidence="3 4">
    <name type="scientific">Cryptococcus tetragattii IND107</name>
    <dbReference type="NCBI Taxonomy" id="1296105"/>
    <lineage>
        <taxon>Eukaryota</taxon>
        <taxon>Fungi</taxon>
        <taxon>Dikarya</taxon>
        <taxon>Basidiomycota</taxon>
        <taxon>Agaricomycotina</taxon>
        <taxon>Tremellomycetes</taxon>
        <taxon>Tremellales</taxon>
        <taxon>Cryptococcaceae</taxon>
        <taxon>Cryptococcus</taxon>
        <taxon>Cryptococcus gattii species complex</taxon>
    </lineage>
</organism>
<dbReference type="RefSeq" id="XP_066612728.1">
    <property type="nucleotide sequence ID" value="XM_066759241.1"/>
</dbReference>
<keyword evidence="1" id="KW-0175">Coiled coil</keyword>
<evidence type="ECO:0000256" key="1">
    <source>
        <dbReference type="SAM" id="Coils"/>
    </source>
</evidence>
<accession>A0ABR3BNJ9</accession>
<proteinExistence type="predicted"/>
<feature type="compositionally biased region" description="Gly residues" evidence="2">
    <location>
        <begin position="92"/>
        <end position="103"/>
    </location>
</feature>
<feature type="coiled-coil region" evidence="1">
    <location>
        <begin position="118"/>
        <end position="148"/>
    </location>
</feature>
<feature type="compositionally biased region" description="Basic and acidic residues" evidence="2">
    <location>
        <begin position="189"/>
        <end position="199"/>
    </location>
</feature>
<feature type="compositionally biased region" description="Low complexity" evidence="2">
    <location>
        <begin position="250"/>
        <end position="261"/>
    </location>
</feature>
<feature type="compositionally biased region" description="Basic residues" evidence="2">
    <location>
        <begin position="264"/>
        <end position="273"/>
    </location>
</feature>
<dbReference type="GeneID" id="91991634"/>
<feature type="compositionally biased region" description="Basic and acidic residues" evidence="2">
    <location>
        <begin position="104"/>
        <end position="116"/>
    </location>
</feature>
<feature type="region of interest" description="Disordered" evidence="2">
    <location>
        <begin position="172"/>
        <end position="201"/>
    </location>
</feature>
<evidence type="ECO:0000313" key="4">
    <source>
        <dbReference type="Proteomes" id="UP000054399"/>
    </source>
</evidence>
<dbReference type="Proteomes" id="UP000054399">
    <property type="component" value="Unassembled WGS sequence"/>
</dbReference>
<evidence type="ECO:0000256" key="2">
    <source>
        <dbReference type="SAM" id="MobiDB-lite"/>
    </source>
</evidence>
<evidence type="ECO:0000313" key="3">
    <source>
        <dbReference type="EMBL" id="KAL0245644.1"/>
    </source>
</evidence>
<gene>
    <name evidence="3" type="ORF">I308_104778</name>
</gene>
<sequence length="297" mass="32187">MSLSSSPAPTSATIFEPTINHILSLPNLLQPISPSHAALHLARLRLLYSVPVEGQSSSESSSSSSPSPRGIRGIRDKLTLGGWCNHCGGLRKGMGGAQTGGRGQIKDKEKEEKTKAIRERARKRVRELSNLTEDEREEKKMARKLEIAGAVQKRRQPPECTTCGAVYTRPKPDKKTVAEFPPSRKTRRQAAEAKAKEESESLALKAKIEAAVKVERQIQPPQTLLSHPVFSHIPSSPPNLPTHPPPPPAKHSGGPPSATTDVAKKKKKTKKSGLSKLLAENRERNESAKGAGMWGLG</sequence>
<reference evidence="4" key="1">
    <citation type="submission" date="2015-01" db="EMBL/GenBank/DDBJ databases">
        <title>The Genome Sequence of Cryptococcus gattii MMRL2647.</title>
        <authorList>
            <consortium name="The Broad Institute Genomics Platform"/>
            <person name="Cuomo C."/>
            <person name="Litvintseva A."/>
            <person name="Chen Y."/>
            <person name="Heitman J."/>
            <person name="Sun S."/>
            <person name="Springer D."/>
            <person name="Dromer F."/>
            <person name="Young S."/>
            <person name="Zeng Q."/>
            <person name="Gargeya S."/>
            <person name="Abouelleil A."/>
            <person name="Alvarado L."/>
            <person name="Chapman S.B."/>
            <person name="Gainer-Dewar J."/>
            <person name="Goldberg J."/>
            <person name="Griggs A."/>
            <person name="Gujja S."/>
            <person name="Hansen M."/>
            <person name="Howarth C."/>
            <person name="Imamovic A."/>
            <person name="Larimer J."/>
            <person name="Murphy C."/>
            <person name="Naylor J."/>
            <person name="Pearson M."/>
            <person name="Priest M."/>
            <person name="Roberts A."/>
            <person name="Saif S."/>
            <person name="Shea T."/>
            <person name="Sykes S."/>
            <person name="Wortman J."/>
            <person name="Nusbaum C."/>
            <person name="Birren B."/>
        </authorList>
    </citation>
    <scope>NUCLEOTIDE SEQUENCE [LARGE SCALE GENOMIC DNA]</scope>
    <source>
        <strain evidence="4">IND107</strain>
    </source>
</reference>
<feature type="compositionally biased region" description="Pro residues" evidence="2">
    <location>
        <begin position="235"/>
        <end position="249"/>
    </location>
</feature>
<dbReference type="EMBL" id="ATAM02000008">
    <property type="protein sequence ID" value="KAL0245644.1"/>
    <property type="molecule type" value="Genomic_DNA"/>
</dbReference>
<feature type="region of interest" description="Disordered" evidence="2">
    <location>
        <begin position="92"/>
        <end position="116"/>
    </location>
</feature>
<keyword evidence="4" id="KW-1185">Reference proteome</keyword>
<comment type="caution">
    <text evidence="3">The sequence shown here is derived from an EMBL/GenBank/DDBJ whole genome shotgun (WGS) entry which is preliminary data.</text>
</comment>
<protein>
    <submittedName>
        <fullName evidence="3">Uncharacterized protein</fullName>
    </submittedName>
</protein>
<feature type="region of interest" description="Disordered" evidence="2">
    <location>
        <begin position="223"/>
        <end position="297"/>
    </location>
</feature>
<name>A0ABR3BNJ9_9TREE</name>